<dbReference type="PIRSF" id="PIRSF002736">
    <property type="entry name" value="Citrt_lyas_gamma"/>
    <property type="match status" value="1"/>
</dbReference>
<keyword evidence="3 4" id="KW-0597">Phosphoprotein</keyword>
<sequence length="98" mass="11113">MKLIKNGMAGTMESCDIQIMVENNSNEGIKIFLESIVKKQFGDEIIKVIEETVKEMNMDNITIRANDKGALDCTIKARVQSAILRGLEKENHMDWQVI</sequence>
<keyword evidence="7" id="KW-1185">Reference proteome</keyword>
<dbReference type="GO" id="GO:0016829">
    <property type="term" value="F:lyase activity"/>
    <property type="evidence" value="ECO:0007669"/>
    <property type="project" value="UniProtKB-KW"/>
</dbReference>
<evidence type="ECO:0000256" key="1">
    <source>
        <dbReference type="ARBA" id="ARBA00004496"/>
    </source>
</evidence>
<comment type="subunit">
    <text evidence="4">Oligomer with a subunit composition of (alpha,beta,gamma)6.</text>
</comment>
<keyword evidence="6" id="KW-0456">Lyase</keyword>
<evidence type="ECO:0000313" key="6">
    <source>
        <dbReference type="EMBL" id="PAB57957.1"/>
    </source>
</evidence>
<evidence type="ECO:0000256" key="4">
    <source>
        <dbReference type="HAMAP-Rule" id="MF_00805"/>
    </source>
</evidence>
<accession>A0A267MES3</accession>
<evidence type="ECO:0000256" key="3">
    <source>
        <dbReference type="ARBA" id="ARBA00022553"/>
    </source>
</evidence>
<comment type="function">
    <text evidence="4">Covalent carrier of the coenzyme of citrate lyase.</text>
</comment>
<protein>
    <recommendedName>
        <fullName evidence="4">Citrate lyase acyl carrier protein</fullName>
    </recommendedName>
    <alternativeName>
        <fullName evidence="4">Citrate lyase gamma chain</fullName>
    </alternativeName>
</protein>
<dbReference type="OrthoDB" id="1120942at2"/>
<comment type="caution">
    <text evidence="6">The sequence shown here is derived from an EMBL/GenBank/DDBJ whole genome shotgun (WGS) entry which is preliminary data.</text>
</comment>
<dbReference type="NCBIfam" id="TIGR01608">
    <property type="entry name" value="citD"/>
    <property type="match status" value="1"/>
</dbReference>
<dbReference type="HAMAP" id="MF_00805">
    <property type="entry name" value="CitD"/>
    <property type="match status" value="1"/>
</dbReference>
<dbReference type="InterPro" id="IPR023439">
    <property type="entry name" value="Mal_deCO2ase/Cit_lyase_ACP"/>
</dbReference>
<comment type="similarity">
    <text evidence="4">Belongs to the CitD family.</text>
</comment>
<gene>
    <name evidence="4 6" type="primary">citD</name>
    <name evidence="6" type="ORF">CCE28_17500</name>
</gene>
<comment type="subcellular location">
    <subcellularLocation>
        <location evidence="1 4">Cytoplasm</location>
    </subcellularLocation>
</comment>
<reference evidence="6 7" key="1">
    <citation type="submission" date="2017-06" db="EMBL/GenBank/DDBJ databases">
        <title>Draft genome sequence of anaerobic fermentative bacterium Anaeromicrobium sediminis DY2726D isolated from West Pacific Ocean sediments.</title>
        <authorList>
            <person name="Zeng X."/>
        </authorList>
    </citation>
    <scope>NUCLEOTIDE SEQUENCE [LARGE SCALE GENOMIC DNA]</scope>
    <source>
        <strain evidence="6 7">DY2726D</strain>
    </source>
</reference>
<proteinExistence type="inferred from homology"/>
<dbReference type="NCBIfam" id="NF009726">
    <property type="entry name" value="PRK13253.1"/>
    <property type="match status" value="1"/>
</dbReference>
<dbReference type="RefSeq" id="WP_095135020.1">
    <property type="nucleotide sequence ID" value="NZ_NIBG01000021.1"/>
</dbReference>
<feature type="modified residue" description="O-(phosphoribosyl dephospho-coenzyme A)serine" evidence="4 5">
    <location>
        <position position="14"/>
    </location>
</feature>
<dbReference type="AlphaFoldDB" id="A0A267MES3"/>
<dbReference type="GO" id="GO:0005737">
    <property type="term" value="C:cytoplasm"/>
    <property type="evidence" value="ECO:0007669"/>
    <property type="project" value="UniProtKB-SubCell"/>
</dbReference>
<dbReference type="Proteomes" id="UP000216024">
    <property type="component" value="Unassembled WGS sequence"/>
</dbReference>
<evidence type="ECO:0000256" key="5">
    <source>
        <dbReference type="PIRSR" id="PIRSR002736-50"/>
    </source>
</evidence>
<keyword evidence="2 4" id="KW-0963">Cytoplasm</keyword>
<organism evidence="6 7">
    <name type="scientific">Anaeromicrobium sediminis</name>
    <dbReference type="NCBI Taxonomy" id="1478221"/>
    <lineage>
        <taxon>Bacteria</taxon>
        <taxon>Bacillati</taxon>
        <taxon>Bacillota</taxon>
        <taxon>Clostridia</taxon>
        <taxon>Peptostreptococcales</taxon>
        <taxon>Thermotaleaceae</taxon>
        <taxon>Anaeromicrobium</taxon>
    </lineage>
</organism>
<name>A0A267MES3_9FIRM</name>
<dbReference type="Pfam" id="PF06857">
    <property type="entry name" value="ACP"/>
    <property type="match status" value="1"/>
</dbReference>
<evidence type="ECO:0000313" key="7">
    <source>
        <dbReference type="Proteomes" id="UP000216024"/>
    </source>
</evidence>
<evidence type="ECO:0000256" key="2">
    <source>
        <dbReference type="ARBA" id="ARBA00022490"/>
    </source>
</evidence>
<dbReference type="EMBL" id="NIBG01000021">
    <property type="protein sequence ID" value="PAB57957.1"/>
    <property type="molecule type" value="Genomic_DNA"/>
</dbReference>
<dbReference type="InterPro" id="IPR006495">
    <property type="entry name" value="CitD"/>
</dbReference>